<reference evidence="17" key="1">
    <citation type="submission" date="2023-02" db="EMBL/GenBank/DDBJ databases">
        <title>tmexCD-toprJ-like cluster.</title>
        <authorList>
            <person name="Gao X."/>
            <person name="Wang C."/>
            <person name="Liu J."/>
        </authorList>
    </citation>
    <scope>NUCLEOTIDE SEQUENCE</scope>
    <source>
        <strain evidence="17">GDW21C697WI</strain>
    </source>
</reference>
<proteinExistence type="inferred from homology"/>
<keyword evidence="6 10" id="KW-0479">Metal-binding</keyword>
<dbReference type="PIRSF" id="PIRSF038927">
    <property type="entry name" value="Catalase_clade2"/>
    <property type="match status" value="1"/>
</dbReference>
<dbReference type="Gene3D" id="1.20.1370.20">
    <property type="match status" value="1"/>
</dbReference>
<feature type="compositionally biased region" description="Polar residues" evidence="15">
    <location>
        <begin position="74"/>
        <end position="84"/>
    </location>
</feature>
<feature type="domain" description="Catalase core" evidence="16">
    <location>
        <begin position="104"/>
        <end position="492"/>
    </location>
</feature>
<feature type="binding site" evidence="13">
    <location>
        <position position="188"/>
    </location>
    <ligand>
        <name>heme</name>
        <dbReference type="ChEBI" id="CHEBI:30413"/>
    </ligand>
</feature>
<dbReference type="EC" id="1.11.1.6" evidence="10 14"/>
<dbReference type="FunFam" id="1.20.1370.20:FF:000001">
    <property type="entry name" value="Catalase HPII"/>
    <property type="match status" value="1"/>
</dbReference>
<comment type="cofactor">
    <cofactor evidence="1 10 12">
        <name>heme</name>
        <dbReference type="ChEBI" id="CHEBI:30413"/>
    </cofactor>
</comment>
<dbReference type="PANTHER" id="PTHR42821:SF1">
    <property type="entry name" value="CATALASE-B"/>
    <property type="match status" value="1"/>
</dbReference>
<dbReference type="CDD" id="cd08155">
    <property type="entry name" value="catalase_clade_2"/>
    <property type="match status" value="1"/>
</dbReference>
<feature type="binding site" description="axial binding residue" evidence="12">
    <location>
        <position position="438"/>
    </location>
    <ligand>
        <name>heme</name>
        <dbReference type="ChEBI" id="CHEBI:30413"/>
    </ligand>
    <ligandPart>
        <name>Fe</name>
        <dbReference type="ChEBI" id="CHEBI:18248"/>
    </ligandPart>
</feature>
<dbReference type="GO" id="GO:0006979">
    <property type="term" value="P:response to oxidative stress"/>
    <property type="evidence" value="ECO:0007669"/>
    <property type="project" value="InterPro"/>
</dbReference>
<dbReference type="GO" id="GO:0005829">
    <property type="term" value="C:cytosol"/>
    <property type="evidence" value="ECO:0007669"/>
    <property type="project" value="TreeGrafter"/>
</dbReference>
<dbReference type="Gene3D" id="3.40.50.880">
    <property type="match status" value="1"/>
</dbReference>
<evidence type="ECO:0000256" key="9">
    <source>
        <dbReference type="ARBA" id="ARBA00023324"/>
    </source>
</evidence>
<sequence length="770" mass="84916">MAHFSLFPWLFLAFISSGTNPSGIWRQSVNLIERSPLPSSHYQNKPERACLKTDEESRPMPSKKTDAPKHSEAAGTQTPDRANTNAKLQSLEPFRSDATGQALRTNQGVKIADNQNSLKAGARGPSLLEDFIMREKITHFDHERIPERIVHARGTGAHGYFQSYGCHAELTKAGFLQDPEKITPVFVRFSTVQGPRGSGDTVRDVRGFAVKFYTDEGNFDLVGNNMPVFFIQDAIKFPDFVHAVKPEPHNEMPTGGSAHDTFWDFVSLVPESAHMVIWAMSDRAIPRSLRMMEGFGVHTFRLINAEGVASFVKFHWKPRQGVHSVLWDEAQKLAGKDTDYHRRDLWEAIETGDYPEWELGVQIVPEADEHKFDFDLLDPTKLIPEELVPVTLLGKMVLNRNPDNFFAETEQVAFCPGHIVPGIDFTNDPLLQGRLFSYTDTQISRLGGPNFHEIPINRPMAPNHSGQRDAMHRMTIDKGRASYEPNSIDGGWPKETPPAAQDGGFESYQERIDAHKIRQRSDSFGDHFSQARLFFQSMSPTEQQHIIKAYSFELGKVERESIRQREVNEILANIDLKLAAAVAANLGLPAPKQGTVQVKGGKLAQSKALSQMNHPGSVGIKGRKIAVLVADGVDAASVDKLVKALEAHSARPMLLGPTSAPVKAADGKQLPVDASMEGMPSVMFDGVVVPAGKASTDALAASGLAKHFLLEGYKHLKAMVLTKDLVSGLGLKEDKGLLVGDDQKVMDAFVKAVEGHRVWEREAAAEAVPA</sequence>
<dbReference type="InterPro" id="IPR029062">
    <property type="entry name" value="Class_I_gatase-like"/>
</dbReference>
<dbReference type="InterPro" id="IPR024712">
    <property type="entry name" value="Catalase_clade2"/>
</dbReference>
<dbReference type="GO" id="GO:0046872">
    <property type="term" value="F:metal ion binding"/>
    <property type="evidence" value="ECO:0007669"/>
    <property type="project" value="UniProtKB-KW"/>
</dbReference>
<comment type="catalytic activity">
    <reaction evidence="10 14">
        <text>2 H2O2 = O2 + 2 H2O</text>
        <dbReference type="Rhea" id="RHEA:20309"/>
        <dbReference type="ChEBI" id="CHEBI:15377"/>
        <dbReference type="ChEBI" id="CHEBI:15379"/>
        <dbReference type="ChEBI" id="CHEBI:16240"/>
        <dbReference type="EC" id="1.11.1.6"/>
    </reaction>
</comment>
<feature type="binding site" evidence="13">
    <location>
        <position position="445"/>
    </location>
    <ligand>
        <name>heme</name>
        <dbReference type="ChEBI" id="CHEBI:30413"/>
    </ligand>
</feature>
<evidence type="ECO:0000256" key="1">
    <source>
        <dbReference type="ARBA" id="ARBA00001971"/>
    </source>
</evidence>
<dbReference type="PROSITE" id="PS51402">
    <property type="entry name" value="CATALASE_3"/>
    <property type="match status" value="1"/>
</dbReference>
<evidence type="ECO:0000256" key="6">
    <source>
        <dbReference type="ARBA" id="ARBA00022723"/>
    </source>
</evidence>
<dbReference type="RefSeq" id="WP_225624731.1">
    <property type="nucleotide sequence ID" value="NZ_CP118677.1"/>
</dbReference>
<dbReference type="InterPro" id="IPR041399">
    <property type="entry name" value="Catalase_large_C"/>
</dbReference>
<evidence type="ECO:0000256" key="11">
    <source>
        <dbReference type="PIRSR" id="PIRSR038927-1"/>
    </source>
</evidence>
<evidence type="ECO:0000256" key="2">
    <source>
        <dbReference type="ARBA" id="ARBA00002974"/>
    </source>
</evidence>
<dbReference type="SMART" id="SM01060">
    <property type="entry name" value="Catalase"/>
    <property type="match status" value="1"/>
</dbReference>
<comment type="function">
    <text evidence="2 10">Decomposes hydrogen peroxide into water and oxygen; serves to protect cells from the toxic effects of hydrogen peroxide.</text>
</comment>
<feature type="compositionally biased region" description="Basic and acidic residues" evidence="15">
    <location>
        <begin position="44"/>
        <end position="72"/>
    </location>
</feature>
<dbReference type="PROSITE" id="PS00438">
    <property type="entry name" value="CATALASE_2"/>
    <property type="match status" value="1"/>
</dbReference>
<dbReference type="InterPro" id="IPR043156">
    <property type="entry name" value="Catalase_clade2_helical"/>
</dbReference>
<dbReference type="SUPFAM" id="SSF56634">
    <property type="entry name" value="Heme-dependent catalase-like"/>
    <property type="match status" value="1"/>
</dbReference>
<feature type="region of interest" description="Disordered" evidence="15">
    <location>
        <begin position="36"/>
        <end position="84"/>
    </location>
</feature>
<dbReference type="InterPro" id="IPR020835">
    <property type="entry name" value="Catalase_sf"/>
</dbReference>
<evidence type="ECO:0000256" key="15">
    <source>
        <dbReference type="SAM" id="MobiDB-lite"/>
    </source>
</evidence>
<dbReference type="PANTHER" id="PTHR42821">
    <property type="entry name" value="CATALASE"/>
    <property type="match status" value="1"/>
</dbReference>
<keyword evidence="7 10" id="KW-0560">Oxidoreductase</keyword>
<keyword evidence="5 10" id="KW-0349">Heme</keyword>
<evidence type="ECO:0000256" key="3">
    <source>
        <dbReference type="ARBA" id="ARBA00010660"/>
    </source>
</evidence>
<dbReference type="Pfam" id="PF06628">
    <property type="entry name" value="Catalase-rel"/>
    <property type="match status" value="1"/>
</dbReference>
<dbReference type="PRINTS" id="PR00067">
    <property type="entry name" value="CATALASE"/>
</dbReference>
<evidence type="ECO:0000256" key="14">
    <source>
        <dbReference type="RuleBase" id="RU000498"/>
    </source>
</evidence>
<name>A0AAJ5S1T8_9PSED</name>
<dbReference type="InterPro" id="IPR018028">
    <property type="entry name" value="Catalase"/>
</dbReference>
<dbReference type="PROSITE" id="PS00437">
    <property type="entry name" value="CATALASE_1"/>
    <property type="match status" value="1"/>
</dbReference>
<evidence type="ECO:0000256" key="13">
    <source>
        <dbReference type="PIRSR" id="PIRSR038927-3"/>
    </source>
</evidence>
<dbReference type="InterPro" id="IPR002226">
    <property type="entry name" value="Catalase_haem_BS"/>
</dbReference>
<evidence type="ECO:0000256" key="12">
    <source>
        <dbReference type="PIRSR" id="PIRSR038927-2"/>
    </source>
</evidence>
<dbReference type="GO" id="GO:0004096">
    <property type="term" value="F:catalase activity"/>
    <property type="evidence" value="ECO:0007669"/>
    <property type="project" value="UniProtKB-UniRule"/>
</dbReference>
<evidence type="ECO:0000313" key="17">
    <source>
        <dbReference type="EMBL" id="WEA20700.1"/>
    </source>
</evidence>
<dbReference type="FunFam" id="2.40.180.10:FF:000003">
    <property type="entry name" value="Catalase"/>
    <property type="match status" value="1"/>
</dbReference>
<feature type="active site" evidence="11">
    <location>
        <position position="224"/>
    </location>
</feature>
<feature type="binding site" evidence="13">
    <location>
        <position position="148"/>
    </location>
    <ligand>
        <name>heme</name>
        <dbReference type="ChEBI" id="CHEBI:30413"/>
    </ligand>
</feature>
<feature type="active site" evidence="11">
    <location>
        <position position="151"/>
    </location>
</feature>
<keyword evidence="4 10" id="KW-0575">Peroxidase</keyword>
<dbReference type="GO" id="GO:0020037">
    <property type="term" value="F:heme binding"/>
    <property type="evidence" value="ECO:0007669"/>
    <property type="project" value="UniProtKB-UniRule"/>
</dbReference>
<keyword evidence="8 10" id="KW-0408">Iron</keyword>
<accession>A0AAJ5S1T8</accession>
<dbReference type="InterPro" id="IPR024708">
    <property type="entry name" value="Catalase_AS"/>
</dbReference>
<protein>
    <recommendedName>
        <fullName evidence="10 14">Catalase</fullName>
        <ecNumber evidence="10 14">1.11.1.6</ecNumber>
    </recommendedName>
</protein>
<evidence type="ECO:0000256" key="8">
    <source>
        <dbReference type="ARBA" id="ARBA00023004"/>
    </source>
</evidence>
<dbReference type="Gene3D" id="2.40.180.10">
    <property type="entry name" value="Catalase core domain"/>
    <property type="match status" value="1"/>
</dbReference>
<feature type="binding site" evidence="13">
    <location>
        <position position="237"/>
    </location>
    <ligand>
        <name>heme</name>
        <dbReference type="ChEBI" id="CHEBI:30413"/>
    </ligand>
</feature>
<comment type="similarity">
    <text evidence="3">Belongs to the catalase family. HPII subfamily.</text>
</comment>
<evidence type="ECO:0000256" key="4">
    <source>
        <dbReference type="ARBA" id="ARBA00022559"/>
    </source>
</evidence>
<evidence type="ECO:0000313" key="18">
    <source>
        <dbReference type="Proteomes" id="UP001217631"/>
    </source>
</evidence>
<dbReference type="CDD" id="cd03132">
    <property type="entry name" value="GATase1_catalase"/>
    <property type="match status" value="1"/>
</dbReference>
<feature type="binding site" evidence="13">
    <location>
        <position position="434"/>
    </location>
    <ligand>
        <name>heme</name>
        <dbReference type="ChEBI" id="CHEBI:30413"/>
    </ligand>
</feature>
<dbReference type="GO" id="GO:0042744">
    <property type="term" value="P:hydrogen peroxide catabolic process"/>
    <property type="evidence" value="ECO:0007669"/>
    <property type="project" value="UniProtKB-UniRule"/>
</dbReference>
<dbReference type="EMBL" id="CP118677">
    <property type="protein sequence ID" value="WEA20700.1"/>
    <property type="molecule type" value="Genomic_DNA"/>
</dbReference>
<dbReference type="InterPro" id="IPR010582">
    <property type="entry name" value="Catalase_immune_responsive"/>
</dbReference>
<evidence type="ECO:0000256" key="5">
    <source>
        <dbReference type="ARBA" id="ARBA00022617"/>
    </source>
</evidence>
<dbReference type="Pfam" id="PF18011">
    <property type="entry name" value="Catalase_C"/>
    <property type="match status" value="1"/>
</dbReference>
<dbReference type="SUPFAM" id="SSF52317">
    <property type="entry name" value="Class I glutamine amidotransferase-like"/>
    <property type="match status" value="1"/>
</dbReference>
<dbReference type="Proteomes" id="UP001217631">
    <property type="component" value="Chromosome"/>
</dbReference>
<evidence type="ECO:0000256" key="10">
    <source>
        <dbReference type="PIRNR" id="PIRNR038927"/>
    </source>
</evidence>
<evidence type="ECO:0000256" key="7">
    <source>
        <dbReference type="ARBA" id="ARBA00023002"/>
    </source>
</evidence>
<gene>
    <name evidence="17" type="primary">katE</name>
    <name evidence="17" type="ORF">PWA60_00350</name>
</gene>
<evidence type="ECO:0000259" key="16">
    <source>
        <dbReference type="SMART" id="SM01060"/>
    </source>
</evidence>
<dbReference type="Pfam" id="PF00199">
    <property type="entry name" value="Catalase"/>
    <property type="match status" value="1"/>
</dbReference>
<organism evidence="17 18">
    <name type="scientific">Pseudomonas juntendi</name>
    <dbReference type="NCBI Taxonomy" id="2666183"/>
    <lineage>
        <taxon>Bacteria</taxon>
        <taxon>Pseudomonadati</taxon>
        <taxon>Pseudomonadota</taxon>
        <taxon>Gammaproteobacteria</taxon>
        <taxon>Pseudomonadales</taxon>
        <taxon>Pseudomonadaceae</taxon>
        <taxon>Pseudomonas</taxon>
    </lineage>
</organism>
<keyword evidence="9 10" id="KW-0376">Hydrogen peroxide</keyword>
<dbReference type="InterPro" id="IPR011614">
    <property type="entry name" value="Catalase_core"/>
</dbReference>
<dbReference type="NCBIfam" id="NF008422">
    <property type="entry name" value="PRK11249.1"/>
    <property type="match status" value="1"/>
</dbReference>
<dbReference type="AlphaFoldDB" id="A0AAJ5S1T8"/>